<dbReference type="PANTHER" id="PTHR31954:SF1">
    <property type="entry name" value="CILIA- AND FLAGELLA-ASSOCIATED PROTEIN 157"/>
    <property type="match status" value="1"/>
</dbReference>
<keyword evidence="6" id="KW-0966">Cell projection</keyword>
<proteinExistence type="inferred from homology"/>
<dbReference type="AlphaFoldDB" id="A0A2G8LJE8"/>
<feature type="coiled-coil region" evidence="7">
    <location>
        <begin position="16"/>
        <end position="78"/>
    </location>
</feature>
<comment type="subcellular location">
    <subcellularLocation>
        <location evidence="1">Cell projection</location>
        <location evidence="1">Cilium</location>
    </subcellularLocation>
</comment>
<protein>
    <recommendedName>
        <fullName evidence="3">Cilia- and flagella-associated protein 157</fullName>
    </recommendedName>
</protein>
<dbReference type="GO" id="GO:0008017">
    <property type="term" value="F:microtubule binding"/>
    <property type="evidence" value="ECO:0007669"/>
    <property type="project" value="TreeGrafter"/>
</dbReference>
<comment type="caution">
    <text evidence="8">The sequence shown here is derived from an EMBL/GenBank/DDBJ whole genome shotgun (WGS) entry which is preliminary data.</text>
</comment>
<comment type="similarity">
    <text evidence="2">Belongs to the CFAP157 family.</text>
</comment>
<dbReference type="GO" id="GO:0036064">
    <property type="term" value="C:ciliary basal body"/>
    <property type="evidence" value="ECO:0007669"/>
    <property type="project" value="TreeGrafter"/>
</dbReference>
<keyword evidence="5" id="KW-0969">Cilium</keyword>
<evidence type="ECO:0000256" key="4">
    <source>
        <dbReference type="ARBA" id="ARBA00023054"/>
    </source>
</evidence>
<dbReference type="OrthoDB" id="166611at2759"/>
<evidence type="ECO:0000256" key="2">
    <source>
        <dbReference type="ARBA" id="ARBA00010841"/>
    </source>
</evidence>
<dbReference type="InterPro" id="IPR038844">
    <property type="entry name" value="CFAP157"/>
</dbReference>
<dbReference type="EMBL" id="MRZV01000058">
    <property type="protein sequence ID" value="PIK60378.1"/>
    <property type="molecule type" value="Genomic_DNA"/>
</dbReference>
<dbReference type="Proteomes" id="UP000230750">
    <property type="component" value="Unassembled WGS sequence"/>
</dbReference>
<evidence type="ECO:0000313" key="8">
    <source>
        <dbReference type="EMBL" id="PIK60378.1"/>
    </source>
</evidence>
<evidence type="ECO:0000256" key="1">
    <source>
        <dbReference type="ARBA" id="ARBA00004138"/>
    </source>
</evidence>
<sequence length="294" mass="33368">MLTEKAKEQEALIMDYENKESHFAELEGEVQLLRQQVESSREELQRMGDEGERLEERLDMMEKEKTVMRNNKEKMERILAEAAYSLHKILMGSEWSKEEKGGHISMDELEERDNMLENLLVILNSAAAVGVGPSPLEFIKQDELIYRTKSRENTFPGSGKGFQKGTIPLSPIGKPMGTLSHYRLGDLGLVPRPKQTKHSFEKTRQLSATSRLNRLQGVKLRSVGIQTASIPQAMFFADQLTGKDPRSAQSAIMQELAIRDRAVLKPVLTKRETFTLKADQGNRLALFPVWINDL</sequence>
<name>A0A2G8LJE8_STIJA</name>
<accession>A0A2G8LJE8</accession>
<keyword evidence="4 7" id="KW-0175">Coiled coil</keyword>
<dbReference type="PANTHER" id="PTHR31954">
    <property type="entry name" value="CILIA- AND FLAGELLA-ASSOCIATED PROTEIN 157"/>
    <property type="match status" value="1"/>
</dbReference>
<evidence type="ECO:0000256" key="6">
    <source>
        <dbReference type="ARBA" id="ARBA00023273"/>
    </source>
</evidence>
<organism evidence="8 9">
    <name type="scientific">Stichopus japonicus</name>
    <name type="common">Sea cucumber</name>
    <dbReference type="NCBI Taxonomy" id="307972"/>
    <lineage>
        <taxon>Eukaryota</taxon>
        <taxon>Metazoa</taxon>
        <taxon>Echinodermata</taxon>
        <taxon>Eleutherozoa</taxon>
        <taxon>Echinozoa</taxon>
        <taxon>Holothuroidea</taxon>
        <taxon>Aspidochirotacea</taxon>
        <taxon>Aspidochirotida</taxon>
        <taxon>Stichopodidae</taxon>
        <taxon>Apostichopus</taxon>
    </lineage>
</organism>
<gene>
    <name evidence="8" type="ORF">BSL78_02676</name>
</gene>
<evidence type="ECO:0000256" key="7">
    <source>
        <dbReference type="SAM" id="Coils"/>
    </source>
</evidence>
<reference evidence="8 9" key="1">
    <citation type="journal article" date="2017" name="PLoS Biol.">
        <title>The sea cucumber genome provides insights into morphological evolution and visceral regeneration.</title>
        <authorList>
            <person name="Zhang X."/>
            <person name="Sun L."/>
            <person name="Yuan J."/>
            <person name="Sun Y."/>
            <person name="Gao Y."/>
            <person name="Zhang L."/>
            <person name="Li S."/>
            <person name="Dai H."/>
            <person name="Hamel J.F."/>
            <person name="Liu C."/>
            <person name="Yu Y."/>
            <person name="Liu S."/>
            <person name="Lin W."/>
            <person name="Guo K."/>
            <person name="Jin S."/>
            <person name="Xu P."/>
            <person name="Storey K.B."/>
            <person name="Huan P."/>
            <person name="Zhang T."/>
            <person name="Zhou Y."/>
            <person name="Zhang J."/>
            <person name="Lin C."/>
            <person name="Li X."/>
            <person name="Xing L."/>
            <person name="Huo D."/>
            <person name="Sun M."/>
            <person name="Wang L."/>
            <person name="Mercier A."/>
            <person name="Li F."/>
            <person name="Yang H."/>
            <person name="Xiang J."/>
        </authorList>
    </citation>
    <scope>NUCLEOTIDE SEQUENCE [LARGE SCALE GENOMIC DNA]</scope>
    <source>
        <strain evidence="8">Shaxun</strain>
        <tissue evidence="8">Muscle</tissue>
    </source>
</reference>
<evidence type="ECO:0000313" key="9">
    <source>
        <dbReference type="Proteomes" id="UP000230750"/>
    </source>
</evidence>
<evidence type="ECO:0000256" key="5">
    <source>
        <dbReference type="ARBA" id="ARBA00023069"/>
    </source>
</evidence>
<keyword evidence="9" id="KW-1185">Reference proteome</keyword>
<evidence type="ECO:0000256" key="3">
    <source>
        <dbReference type="ARBA" id="ARBA00014087"/>
    </source>
</evidence>